<reference evidence="1" key="1">
    <citation type="journal article" date="2022" name="bioRxiv">
        <title>Sequencing and chromosome-scale assembly of the giantPleurodeles waltlgenome.</title>
        <authorList>
            <person name="Brown T."/>
            <person name="Elewa A."/>
            <person name="Iarovenko S."/>
            <person name="Subramanian E."/>
            <person name="Araus A.J."/>
            <person name="Petzold A."/>
            <person name="Susuki M."/>
            <person name="Suzuki K.-i.T."/>
            <person name="Hayashi T."/>
            <person name="Toyoda A."/>
            <person name="Oliveira C."/>
            <person name="Osipova E."/>
            <person name="Leigh N.D."/>
            <person name="Simon A."/>
            <person name="Yun M.H."/>
        </authorList>
    </citation>
    <scope>NUCLEOTIDE SEQUENCE</scope>
    <source>
        <strain evidence="1">20211129_DDA</strain>
        <tissue evidence="1">Liver</tissue>
    </source>
</reference>
<dbReference type="Proteomes" id="UP001066276">
    <property type="component" value="Chromosome 2_1"/>
</dbReference>
<dbReference type="AlphaFoldDB" id="A0AAV7VTU0"/>
<dbReference type="EMBL" id="JANPWB010000003">
    <property type="protein sequence ID" value="KAJ1203469.1"/>
    <property type="molecule type" value="Genomic_DNA"/>
</dbReference>
<organism evidence="1 2">
    <name type="scientific">Pleurodeles waltl</name>
    <name type="common">Iberian ribbed newt</name>
    <dbReference type="NCBI Taxonomy" id="8319"/>
    <lineage>
        <taxon>Eukaryota</taxon>
        <taxon>Metazoa</taxon>
        <taxon>Chordata</taxon>
        <taxon>Craniata</taxon>
        <taxon>Vertebrata</taxon>
        <taxon>Euteleostomi</taxon>
        <taxon>Amphibia</taxon>
        <taxon>Batrachia</taxon>
        <taxon>Caudata</taxon>
        <taxon>Salamandroidea</taxon>
        <taxon>Salamandridae</taxon>
        <taxon>Pleurodelinae</taxon>
        <taxon>Pleurodeles</taxon>
    </lineage>
</organism>
<accession>A0AAV7VTU0</accession>
<proteinExistence type="predicted"/>
<evidence type="ECO:0000313" key="2">
    <source>
        <dbReference type="Proteomes" id="UP001066276"/>
    </source>
</evidence>
<keyword evidence="2" id="KW-1185">Reference proteome</keyword>
<evidence type="ECO:0000313" key="1">
    <source>
        <dbReference type="EMBL" id="KAJ1203469.1"/>
    </source>
</evidence>
<name>A0AAV7VTU0_PLEWA</name>
<protein>
    <submittedName>
        <fullName evidence="1">Uncharacterized protein</fullName>
    </submittedName>
</protein>
<gene>
    <name evidence="1" type="ORF">NDU88_007255</name>
</gene>
<sequence length="124" mass="14076">MQSLQSNQPRPPDWLASLLCLCREHRDLEQWLGMLDYNQYLAKPHEEVDLAGRMLAWLLNDAGSHPAIGTLWYYEGEILNREADINVTFMSFNSSLYAAVLGPSESALRGYLQELPQVEFGSDS</sequence>
<comment type="caution">
    <text evidence="1">The sequence shown here is derived from an EMBL/GenBank/DDBJ whole genome shotgun (WGS) entry which is preliminary data.</text>
</comment>